<keyword evidence="2" id="KW-0378">Hydrolase</keyword>
<dbReference type="PANTHER" id="PTHR43194">
    <property type="entry name" value="HYDROLASE ALPHA/BETA FOLD FAMILY"/>
    <property type="match status" value="1"/>
</dbReference>
<dbReference type="Pfam" id="PF00561">
    <property type="entry name" value="Abhydrolase_1"/>
    <property type="match status" value="1"/>
</dbReference>
<dbReference type="InterPro" id="IPR029058">
    <property type="entry name" value="AB_hydrolase_fold"/>
</dbReference>
<gene>
    <name evidence="2" type="ORF">L6654_04480</name>
</gene>
<organism evidence="2 3">
    <name type="scientific">Bradyrhizobium zhengyangense</name>
    <dbReference type="NCBI Taxonomy" id="2911009"/>
    <lineage>
        <taxon>Bacteria</taxon>
        <taxon>Pseudomonadati</taxon>
        <taxon>Pseudomonadota</taxon>
        <taxon>Alphaproteobacteria</taxon>
        <taxon>Hyphomicrobiales</taxon>
        <taxon>Nitrobacteraceae</taxon>
        <taxon>Bradyrhizobium</taxon>
    </lineage>
</organism>
<name>A0A9X1U5R8_9BRAD</name>
<sequence>MTTTFSTTAFSATTRMRRHLISLFGRYRDEFQEWRRRGKLRRDLCALDDRELQDIAIARGEVDYVVSSHFVDPREGAMNFKAKILMAGLVLCLLNLAPAIGADVKQVSVNGKQFAYVEAGQGDPVVLVHGGLQDYRFWSSHLPVFAKSHRVIAYSRQNHFPNATSKDGLPDGAADVHGEDLAALLAALGIASAHIVAHSSGAHAALFFAANHPEAVRTLVINEPPAAALLAGAPGGNDVLKQWGARFAPARQAFEKDDLDAGLRFFAEAVGGPGTYDRRSESERKMMADNALSAVADAIATRPRPMFTCDMAKRISAPTLVTNGDHSPEFFHRIVDELVRCLPRRTRVEISGSSHTVPGEAPQAYDEAVLSFIASH</sequence>
<evidence type="ECO:0000313" key="2">
    <source>
        <dbReference type="EMBL" id="MCG2625875.1"/>
    </source>
</evidence>
<proteinExistence type="predicted"/>
<accession>A0A9X1U5R8</accession>
<dbReference type="RefSeq" id="WP_237889770.1">
    <property type="nucleotide sequence ID" value="NZ_JAKLTY010000002.1"/>
</dbReference>
<dbReference type="Proteomes" id="UP001139054">
    <property type="component" value="Unassembled WGS sequence"/>
</dbReference>
<dbReference type="EMBL" id="JAKLTY010000002">
    <property type="protein sequence ID" value="MCG2625875.1"/>
    <property type="molecule type" value="Genomic_DNA"/>
</dbReference>
<dbReference type="SUPFAM" id="SSF53474">
    <property type="entry name" value="alpha/beta-Hydrolases"/>
    <property type="match status" value="1"/>
</dbReference>
<dbReference type="InterPro" id="IPR000073">
    <property type="entry name" value="AB_hydrolase_1"/>
</dbReference>
<comment type="caution">
    <text evidence="2">The sequence shown here is derived from an EMBL/GenBank/DDBJ whole genome shotgun (WGS) entry which is preliminary data.</text>
</comment>
<protein>
    <submittedName>
        <fullName evidence="2">Alpha/beta fold hydrolase</fullName>
    </submittedName>
</protein>
<evidence type="ECO:0000259" key="1">
    <source>
        <dbReference type="Pfam" id="PF00561"/>
    </source>
</evidence>
<feature type="domain" description="AB hydrolase-1" evidence="1">
    <location>
        <begin position="124"/>
        <end position="358"/>
    </location>
</feature>
<dbReference type="Gene3D" id="3.40.50.1820">
    <property type="entry name" value="alpha/beta hydrolase"/>
    <property type="match status" value="1"/>
</dbReference>
<dbReference type="GO" id="GO:0016787">
    <property type="term" value="F:hydrolase activity"/>
    <property type="evidence" value="ECO:0007669"/>
    <property type="project" value="UniProtKB-KW"/>
</dbReference>
<evidence type="ECO:0000313" key="3">
    <source>
        <dbReference type="Proteomes" id="UP001139054"/>
    </source>
</evidence>
<dbReference type="AlphaFoldDB" id="A0A9X1U5R8"/>
<dbReference type="InterPro" id="IPR050228">
    <property type="entry name" value="Carboxylesterase_BioH"/>
</dbReference>
<reference evidence="2" key="1">
    <citation type="submission" date="2022-01" db="EMBL/GenBank/DDBJ databases">
        <title>Genome sequnece data of strain Bradyrhizobium sp. nov.</title>
        <authorList>
            <person name="Zhang J."/>
        </authorList>
    </citation>
    <scope>NUCLEOTIDE SEQUENCE</scope>
    <source>
        <strain evidence="2">WYCCWR 13023</strain>
    </source>
</reference>
<dbReference type="PANTHER" id="PTHR43194:SF5">
    <property type="entry name" value="PIMELOYL-[ACYL-CARRIER PROTEIN] METHYL ESTER ESTERASE"/>
    <property type="match status" value="1"/>
</dbReference>